<dbReference type="InterPro" id="IPR050109">
    <property type="entry name" value="HTH-type_TetR-like_transc_reg"/>
</dbReference>
<dbReference type="GO" id="GO:0003700">
    <property type="term" value="F:DNA-binding transcription factor activity"/>
    <property type="evidence" value="ECO:0007669"/>
    <property type="project" value="TreeGrafter"/>
</dbReference>
<accession>A0A2U8FMT6</accession>
<gene>
    <name evidence="3" type="ORF">DEH84_01695</name>
</gene>
<dbReference type="SUPFAM" id="SSF48498">
    <property type="entry name" value="Tetracyclin repressor-like, C-terminal domain"/>
    <property type="match status" value="1"/>
</dbReference>
<keyword evidence="1" id="KW-0238">DNA-binding</keyword>
<evidence type="ECO:0000259" key="2">
    <source>
        <dbReference type="Pfam" id="PF00440"/>
    </source>
</evidence>
<dbReference type="GO" id="GO:0000976">
    <property type="term" value="F:transcription cis-regulatory region binding"/>
    <property type="evidence" value="ECO:0007669"/>
    <property type="project" value="TreeGrafter"/>
</dbReference>
<dbReference type="EMBL" id="CP029210">
    <property type="protein sequence ID" value="AWI52290.1"/>
    <property type="molecule type" value="Genomic_DNA"/>
</dbReference>
<dbReference type="AlphaFoldDB" id="A0A2U8FMT6"/>
<organism evidence="3 4">
    <name type="scientific">Aquabacterium olei</name>
    <dbReference type="NCBI Taxonomy" id="1296669"/>
    <lineage>
        <taxon>Bacteria</taxon>
        <taxon>Pseudomonadati</taxon>
        <taxon>Pseudomonadota</taxon>
        <taxon>Betaproteobacteria</taxon>
        <taxon>Burkholderiales</taxon>
        <taxon>Aquabacterium</taxon>
    </lineage>
</organism>
<dbReference type="SUPFAM" id="SSF46689">
    <property type="entry name" value="Homeodomain-like"/>
    <property type="match status" value="1"/>
</dbReference>
<evidence type="ECO:0000256" key="1">
    <source>
        <dbReference type="ARBA" id="ARBA00023125"/>
    </source>
</evidence>
<evidence type="ECO:0000313" key="4">
    <source>
        <dbReference type="Proteomes" id="UP000244892"/>
    </source>
</evidence>
<name>A0A2U8FMT6_9BURK</name>
<dbReference type="PANTHER" id="PTHR30055">
    <property type="entry name" value="HTH-TYPE TRANSCRIPTIONAL REGULATOR RUTR"/>
    <property type="match status" value="1"/>
</dbReference>
<dbReference type="Proteomes" id="UP000244892">
    <property type="component" value="Chromosome"/>
</dbReference>
<keyword evidence="4" id="KW-1185">Reference proteome</keyword>
<dbReference type="Pfam" id="PF00440">
    <property type="entry name" value="TetR_N"/>
    <property type="match status" value="1"/>
</dbReference>
<dbReference type="PANTHER" id="PTHR30055:SF226">
    <property type="entry name" value="HTH-TYPE TRANSCRIPTIONAL REGULATOR PKSA"/>
    <property type="match status" value="1"/>
</dbReference>
<dbReference type="InterPro" id="IPR001647">
    <property type="entry name" value="HTH_TetR"/>
</dbReference>
<sequence>MACAAPHASLDMTTPTISQRRYSGVSADERRAQRHERLLQAAYEVFGVHGYRLTTMRLICAQARLADRYFHEHFATVHECFKHVHDRTTMDVSMAVEEAIRSLPPDLLTRARGALQTFFEQIRQDPRRARILIQDASNSGLTAEDRVAQQYAFIVDLLRARFRQKYPALQGYPNIDLIISGCIGMVSHTTMLWIERGFDLPVETLIDHNLYAWTGLDQWLSSANATALQKTA</sequence>
<dbReference type="KEGG" id="aon:DEH84_01695"/>
<dbReference type="InterPro" id="IPR036271">
    <property type="entry name" value="Tet_transcr_reg_TetR-rel_C_sf"/>
</dbReference>
<proteinExistence type="predicted"/>
<dbReference type="InterPro" id="IPR009057">
    <property type="entry name" value="Homeodomain-like_sf"/>
</dbReference>
<protein>
    <recommendedName>
        <fullName evidence="2">HTH tetR-type domain-containing protein</fullName>
    </recommendedName>
</protein>
<reference evidence="3 4" key="1">
    <citation type="submission" date="2018-05" db="EMBL/GenBank/DDBJ databases">
        <title>complete genome sequence of Aquabacterium olei NBRC 110486.</title>
        <authorList>
            <person name="Tang B."/>
            <person name="Chang J."/>
            <person name="Zhang L."/>
            <person name="Yang H."/>
        </authorList>
    </citation>
    <scope>NUCLEOTIDE SEQUENCE [LARGE SCALE GENOMIC DNA]</scope>
    <source>
        <strain evidence="3 4">NBRC 110486</strain>
    </source>
</reference>
<evidence type="ECO:0000313" key="3">
    <source>
        <dbReference type="EMBL" id="AWI52290.1"/>
    </source>
</evidence>
<dbReference type="Gene3D" id="1.10.357.10">
    <property type="entry name" value="Tetracycline Repressor, domain 2"/>
    <property type="match status" value="1"/>
</dbReference>
<feature type="domain" description="HTH tetR-type" evidence="2">
    <location>
        <begin position="38"/>
        <end position="80"/>
    </location>
</feature>